<accession>A0A0A8ZN31</accession>
<organism evidence="1">
    <name type="scientific">Arundo donax</name>
    <name type="common">Giant reed</name>
    <name type="synonym">Donax arundinaceus</name>
    <dbReference type="NCBI Taxonomy" id="35708"/>
    <lineage>
        <taxon>Eukaryota</taxon>
        <taxon>Viridiplantae</taxon>
        <taxon>Streptophyta</taxon>
        <taxon>Embryophyta</taxon>
        <taxon>Tracheophyta</taxon>
        <taxon>Spermatophyta</taxon>
        <taxon>Magnoliopsida</taxon>
        <taxon>Liliopsida</taxon>
        <taxon>Poales</taxon>
        <taxon>Poaceae</taxon>
        <taxon>PACMAD clade</taxon>
        <taxon>Arundinoideae</taxon>
        <taxon>Arundineae</taxon>
        <taxon>Arundo</taxon>
    </lineage>
</organism>
<proteinExistence type="predicted"/>
<dbReference type="EMBL" id="GBRH01261633">
    <property type="protein sequence ID" value="JAD36262.1"/>
    <property type="molecule type" value="Transcribed_RNA"/>
</dbReference>
<reference evidence="1" key="2">
    <citation type="journal article" date="2015" name="Data Brief">
        <title>Shoot transcriptome of the giant reed, Arundo donax.</title>
        <authorList>
            <person name="Barrero R.A."/>
            <person name="Guerrero F.D."/>
            <person name="Moolhuijzen P."/>
            <person name="Goolsby J.A."/>
            <person name="Tidwell J."/>
            <person name="Bellgard S.E."/>
            <person name="Bellgard M.I."/>
        </authorList>
    </citation>
    <scope>NUCLEOTIDE SEQUENCE</scope>
    <source>
        <tissue evidence="1">Shoot tissue taken approximately 20 cm above the soil surface</tissue>
    </source>
</reference>
<evidence type="ECO:0000313" key="1">
    <source>
        <dbReference type="EMBL" id="JAD36262.1"/>
    </source>
</evidence>
<reference evidence="1" key="1">
    <citation type="submission" date="2014-09" db="EMBL/GenBank/DDBJ databases">
        <authorList>
            <person name="Magalhaes I.L.F."/>
            <person name="Oliveira U."/>
            <person name="Santos F.R."/>
            <person name="Vidigal T.H.D.A."/>
            <person name="Brescovit A.D."/>
            <person name="Santos A.J."/>
        </authorList>
    </citation>
    <scope>NUCLEOTIDE SEQUENCE</scope>
    <source>
        <tissue evidence="1">Shoot tissue taken approximately 20 cm above the soil surface</tissue>
    </source>
</reference>
<name>A0A0A8ZN31_ARUDO</name>
<sequence>MSWGGVLDMYYLICYFALL</sequence>
<dbReference type="AlphaFoldDB" id="A0A0A8ZN31"/>
<protein>
    <submittedName>
        <fullName evidence="1">Uncharacterized protein</fullName>
    </submittedName>
</protein>